<dbReference type="AlphaFoldDB" id="A0A844GUP1"/>
<proteinExistence type="predicted"/>
<gene>
    <name evidence="1" type="ORF">GGC33_06435</name>
</gene>
<evidence type="ECO:0000313" key="1">
    <source>
        <dbReference type="EMBL" id="MTF38558.1"/>
    </source>
</evidence>
<dbReference type="InterPro" id="IPR014937">
    <property type="entry name" value="DUF1810"/>
</dbReference>
<dbReference type="InterPro" id="IPR036287">
    <property type="entry name" value="Rv1873-like_sf"/>
</dbReference>
<protein>
    <submittedName>
        <fullName evidence="1">DUF1810 family protein</fullName>
    </submittedName>
</protein>
<reference evidence="1 2" key="1">
    <citation type="submission" date="2019-11" db="EMBL/GenBank/DDBJ databases">
        <title>Isolation of a new High Light Tolerant Cyanobacteria.</title>
        <authorList>
            <person name="Dobson Z."/>
            <person name="Vaughn N."/>
            <person name="Vaughn M."/>
            <person name="Fromme P."/>
            <person name="Mazor Y."/>
        </authorList>
    </citation>
    <scope>NUCLEOTIDE SEQUENCE [LARGE SCALE GENOMIC DNA]</scope>
    <source>
        <strain evidence="1 2">0216</strain>
    </source>
</reference>
<dbReference type="Proteomes" id="UP000437131">
    <property type="component" value="Unassembled WGS sequence"/>
</dbReference>
<name>A0A844GUP1_9CHRO</name>
<dbReference type="Pfam" id="PF08837">
    <property type="entry name" value="DUF1810"/>
    <property type="match status" value="1"/>
</dbReference>
<dbReference type="PIRSF" id="PIRSF008546">
    <property type="entry name" value="UCP008546"/>
    <property type="match status" value="1"/>
</dbReference>
<dbReference type="SUPFAM" id="SSF140736">
    <property type="entry name" value="Rv1873-like"/>
    <property type="match status" value="1"/>
</dbReference>
<evidence type="ECO:0000313" key="2">
    <source>
        <dbReference type="Proteomes" id="UP000437131"/>
    </source>
</evidence>
<dbReference type="Gene3D" id="1.25.40.380">
    <property type="entry name" value="Protein of unknown function DUF1810"/>
    <property type="match status" value="1"/>
</dbReference>
<organism evidence="1 2">
    <name type="scientific">Cyanobacterium aponinum 0216</name>
    <dbReference type="NCBI Taxonomy" id="2676140"/>
    <lineage>
        <taxon>Bacteria</taxon>
        <taxon>Bacillati</taxon>
        <taxon>Cyanobacteriota</taxon>
        <taxon>Cyanophyceae</taxon>
        <taxon>Oscillatoriophycideae</taxon>
        <taxon>Chroococcales</taxon>
        <taxon>Geminocystaceae</taxon>
        <taxon>Cyanobacterium</taxon>
    </lineage>
</organism>
<accession>A0A844GUP1</accession>
<sequence length="151" mass="17559">MVTNNNSYQDLYNLQRFVDAQEKVYKTVIDELKNAKKSSHWMWFIFPQINGLGKTSTSIFYSIKSIQEAKQYINHDLLGKRLKECVTILLTIEETSSEKIFGFPDCMKLKSSLTLFSEISDSDSIFYQGLNKFFRGSKDEKTLQILSTLER</sequence>
<comment type="caution">
    <text evidence="1">The sequence shown here is derived from an EMBL/GenBank/DDBJ whole genome shotgun (WGS) entry which is preliminary data.</text>
</comment>
<dbReference type="EMBL" id="WMIA01000005">
    <property type="protein sequence ID" value="MTF38558.1"/>
    <property type="molecule type" value="Genomic_DNA"/>
</dbReference>